<evidence type="ECO:0000313" key="1">
    <source>
        <dbReference type="EMBL" id="QOZ67419.1"/>
    </source>
</evidence>
<reference evidence="1 2" key="1">
    <citation type="submission" date="2018-06" db="EMBL/GenBank/DDBJ databases">
        <title>Comparative genomics of Bradyrhizobium nodulating Arachidis hypogaea.</title>
        <authorList>
            <person name="Li Y."/>
        </authorList>
    </citation>
    <scope>NUCLEOTIDE SEQUENCE [LARGE SCALE GENOMIC DNA]</scope>
    <source>
        <strain evidence="1 2">CCBAU 051107</strain>
    </source>
</reference>
<accession>A0AAE7TGN8</accession>
<sequence length="244" mass="26041">MIDESLSMEKALCARDKFLSLIQPLLGAPLGYKVAAITPPAQRDLGIKEPLGGTYLAGMFSFESSAPVPVSYGNRPIVEAKLMVAVRDDAINDAKTIEDAAKHIAYILPSIELGDSLADIGQKLTAPILMLYNVGARAAILGRPIAFDGSEKAVRALNSLVVTTTDSSTGRHIDSQSASAMMGGPLNAVLWLVRDLHIRGVRLRAGDRLGLGALSRVRPTPGLLLETRWEGLTETPTVVKALFE</sequence>
<dbReference type="Proteomes" id="UP000594015">
    <property type="component" value="Chromosome"/>
</dbReference>
<dbReference type="Gene3D" id="3.90.850.10">
    <property type="entry name" value="Fumarylacetoacetase-like, C-terminal domain"/>
    <property type="match status" value="1"/>
</dbReference>
<dbReference type="GO" id="GO:0005737">
    <property type="term" value="C:cytoplasm"/>
    <property type="evidence" value="ECO:0007669"/>
    <property type="project" value="TreeGrafter"/>
</dbReference>
<evidence type="ECO:0008006" key="3">
    <source>
        <dbReference type="Google" id="ProtNLM"/>
    </source>
</evidence>
<dbReference type="SUPFAM" id="SSF56529">
    <property type="entry name" value="FAH"/>
    <property type="match status" value="1"/>
</dbReference>
<dbReference type="GO" id="GO:0008684">
    <property type="term" value="F:2-oxopent-4-enoate hydratase activity"/>
    <property type="evidence" value="ECO:0007669"/>
    <property type="project" value="TreeGrafter"/>
</dbReference>
<gene>
    <name evidence="1" type="ORF">WN72_14720</name>
</gene>
<dbReference type="KEGG" id="barh:WN72_14720"/>
<dbReference type="AlphaFoldDB" id="A0AAE7TGN8"/>
<dbReference type="InterPro" id="IPR050772">
    <property type="entry name" value="Hydratase-Decarb/MhpD_sf"/>
</dbReference>
<name>A0AAE7TGN8_9BRAD</name>
<evidence type="ECO:0000313" key="2">
    <source>
        <dbReference type="Proteomes" id="UP000594015"/>
    </source>
</evidence>
<proteinExistence type="predicted"/>
<dbReference type="PANTHER" id="PTHR30143">
    <property type="entry name" value="ACID HYDRATASE"/>
    <property type="match status" value="1"/>
</dbReference>
<dbReference type="EMBL" id="CP030050">
    <property type="protein sequence ID" value="QOZ67419.1"/>
    <property type="molecule type" value="Genomic_DNA"/>
</dbReference>
<dbReference type="InterPro" id="IPR036663">
    <property type="entry name" value="Fumarylacetoacetase_C_sf"/>
</dbReference>
<dbReference type="PANTHER" id="PTHR30143:SF0">
    <property type="entry name" value="2-KETO-4-PENTENOATE HYDRATASE"/>
    <property type="match status" value="1"/>
</dbReference>
<organism evidence="1 2">
    <name type="scientific">Bradyrhizobium arachidis</name>
    <dbReference type="NCBI Taxonomy" id="858423"/>
    <lineage>
        <taxon>Bacteria</taxon>
        <taxon>Pseudomonadati</taxon>
        <taxon>Pseudomonadota</taxon>
        <taxon>Alphaproteobacteria</taxon>
        <taxon>Hyphomicrobiales</taxon>
        <taxon>Nitrobacteraceae</taxon>
        <taxon>Bradyrhizobium</taxon>
    </lineage>
</organism>
<protein>
    <recommendedName>
        <fullName evidence="3">2-keto-4-pentenoate hydratase</fullName>
    </recommendedName>
</protein>